<protein>
    <submittedName>
        <fullName evidence="1">Uncharacterized protein</fullName>
    </submittedName>
</protein>
<evidence type="ECO:0000313" key="2">
    <source>
        <dbReference type="Proteomes" id="UP000283805"/>
    </source>
</evidence>
<dbReference type="AlphaFoldDB" id="A0A3R7HVF7"/>
<organism evidence="1 2">
    <name type="scientific">Halopiger aswanensis</name>
    <dbReference type="NCBI Taxonomy" id="148449"/>
    <lineage>
        <taxon>Archaea</taxon>
        <taxon>Methanobacteriati</taxon>
        <taxon>Methanobacteriota</taxon>
        <taxon>Stenosarchaea group</taxon>
        <taxon>Halobacteria</taxon>
        <taxon>Halobacteriales</taxon>
        <taxon>Natrialbaceae</taxon>
        <taxon>Halopiger</taxon>
    </lineage>
</organism>
<accession>A0A3R7HVF7</accession>
<reference evidence="1 2" key="1">
    <citation type="submission" date="2018-09" db="EMBL/GenBank/DDBJ databases">
        <title>Genomic Encyclopedia of Archaeal and Bacterial Type Strains, Phase II (KMG-II): from individual species to whole genera.</title>
        <authorList>
            <person name="Goeker M."/>
        </authorList>
    </citation>
    <scope>NUCLEOTIDE SEQUENCE [LARGE SCALE GENOMIC DNA]</scope>
    <source>
        <strain evidence="1 2">DSM 13151</strain>
    </source>
</reference>
<dbReference type="Proteomes" id="UP000283805">
    <property type="component" value="Unassembled WGS sequence"/>
</dbReference>
<dbReference type="EMBL" id="RAPO01000005">
    <property type="protein sequence ID" value="RKD88673.1"/>
    <property type="molecule type" value="Genomic_DNA"/>
</dbReference>
<name>A0A3R7HVF7_9EURY</name>
<keyword evidence="2" id="KW-1185">Reference proteome</keyword>
<evidence type="ECO:0000313" key="1">
    <source>
        <dbReference type="EMBL" id="RKD88673.1"/>
    </source>
</evidence>
<comment type="caution">
    <text evidence="1">The sequence shown here is derived from an EMBL/GenBank/DDBJ whole genome shotgun (WGS) entry which is preliminary data.</text>
</comment>
<gene>
    <name evidence="1" type="ORF">ATJ93_4340</name>
</gene>
<sequence>MSWTLIRVLVKYISHDRAEIVEEYETGLRSVPGSEVSVDGVFFFEFVHEGYGEVLHRNVNQHGAPIPNSVG</sequence>
<proteinExistence type="predicted"/>